<dbReference type="SUPFAM" id="SSF100895">
    <property type="entry name" value="Kazal-type serine protease inhibitors"/>
    <property type="match status" value="3"/>
</dbReference>
<dbReference type="PANTHER" id="PTHR47499:SF1">
    <property type="entry name" value="SERINE PROTEASE INHIBITOR KAZAL-TYPE 7"/>
    <property type="match status" value="1"/>
</dbReference>
<sequence length="266" mass="29018">GEMCIYSGERRLRTIHELTGYRLSSNSRYSTTNMKMASCVALLGLVLLGCLSDITSPLSQASCGMYLMSGNSKTQTFACPRNYAPVCGTNGRTYPNECSLCRDLLTNRALDKKHDGRCVKVDCTGFLKPGSINYIAAPCTMEYSPICGTNGVTYRNKCQFCNAVASGLDVNLQKYGQCFETIDCSQQKGLSMCTSEYNPICGSNGRTYGNKCQFCNASQPWNSVLQSPGRVLSAGAGSFIMTFALQILQSNMLFLAPLTLTHWSLL</sequence>
<evidence type="ECO:0000259" key="9">
    <source>
        <dbReference type="PROSITE" id="PS51465"/>
    </source>
</evidence>
<dbReference type="InterPro" id="IPR050159">
    <property type="entry name" value="Kazal-type_SerProtInhib"/>
</dbReference>
<feature type="domain" description="Kazal-like" evidence="9">
    <location>
        <begin position="121"/>
        <end position="180"/>
    </location>
</feature>
<dbReference type="PROSITE" id="PS00282">
    <property type="entry name" value="KAZAL_1"/>
    <property type="match status" value="2"/>
</dbReference>
<comment type="caution">
    <text evidence="10">The sequence shown here is derived from an EMBL/GenBank/DDBJ whole genome shotgun (WGS) entry which is preliminary data.</text>
</comment>
<dbReference type="AlphaFoldDB" id="A0A7K7SGX9"/>
<evidence type="ECO:0000313" key="10">
    <source>
        <dbReference type="EMBL" id="NXA03074.1"/>
    </source>
</evidence>
<keyword evidence="8" id="KW-0325">Glycoprotein</keyword>
<protein>
    <recommendedName>
        <fullName evidence="2">Ovomucoid</fullName>
    </recommendedName>
</protein>
<dbReference type="OrthoDB" id="126772at2759"/>
<name>A0A7K7SGX9_9TYRA</name>
<evidence type="ECO:0000256" key="5">
    <source>
        <dbReference type="ARBA" id="ARBA00022737"/>
    </source>
</evidence>
<evidence type="ECO:0000256" key="7">
    <source>
        <dbReference type="ARBA" id="ARBA00023157"/>
    </source>
</evidence>
<keyword evidence="5" id="KW-0677">Repeat</keyword>
<evidence type="ECO:0000256" key="8">
    <source>
        <dbReference type="ARBA" id="ARBA00023180"/>
    </source>
</evidence>
<feature type="domain" description="Kazal-like" evidence="9">
    <location>
        <begin position="181"/>
        <end position="233"/>
    </location>
</feature>
<feature type="non-terminal residue" evidence="10">
    <location>
        <position position="1"/>
    </location>
</feature>
<dbReference type="Gene3D" id="3.30.60.30">
    <property type="match status" value="3"/>
</dbReference>
<dbReference type="InterPro" id="IPR002350">
    <property type="entry name" value="Kazal_dom"/>
</dbReference>
<dbReference type="Proteomes" id="UP000589485">
    <property type="component" value="Unassembled WGS sequence"/>
</dbReference>
<feature type="domain" description="Kazal-like" evidence="9">
    <location>
        <begin position="57"/>
        <end position="120"/>
    </location>
</feature>
<comment type="subcellular location">
    <subcellularLocation>
        <location evidence="1">Secreted</location>
    </subcellularLocation>
</comment>
<accession>A0A7K7SGX9</accession>
<dbReference type="InterPro" id="IPR036058">
    <property type="entry name" value="Kazal_dom_sf"/>
</dbReference>
<dbReference type="PANTHER" id="PTHR47499">
    <property type="entry name" value="SERINE PROTEASE INHIBITOR KAZAL-TYPE 7 SPINK7"/>
    <property type="match status" value="1"/>
</dbReference>
<keyword evidence="6" id="KW-0722">Serine protease inhibitor</keyword>
<dbReference type="InterPro" id="IPR001239">
    <property type="entry name" value="Prot_inh_Kazal-m"/>
</dbReference>
<dbReference type="GO" id="GO:0005576">
    <property type="term" value="C:extracellular region"/>
    <property type="evidence" value="ECO:0007669"/>
    <property type="project" value="UniProtKB-SubCell"/>
</dbReference>
<keyword evidence="11" id="KW-1185">Reference proteome</keyword>
<feature type="non-terminal residue" evidence="10">
    <location>
        <position position="266"/>
    </location>
</feature>
<keyword evidence="4" id="KW-0646">Protease inhibitor</keyword>
<evidence type="ECO:0000256" key="4">
    <source>
        <dbReference type="ARBA" id="ARBA00022690"/>
    </source>
</evidence>
<proteinExistence type="predicted"/>
<dbReference type="SMART" id="SM00280">
    <property type="entry name" value="KAZAL"/>
    <property type="match status" value="3"/>
</dbReference>
<dbReference type="PROSITE" id="PS51465">
    <property type="entry name" value="KAZAL_2"/>
    <property type="match status" value="3"/>
</dbReference>
<evidence type="ECO:0000313" key="11">
    <source>
        <dbReference type="Proteomes" id="UP000589485"/>
    </source>
</evidence>
<keyword evidence="3" id="KW-0964">Secreted</keyword>
<organism evidence="10 11">
    <name type="scientific">Sapayoa aenigma</name>
    <name type="common">broad-billed sapayoa</name>
    <dbReference type="NCBI Taxonomy" id="239371"/>
    <lineage>
        <taxon>Eukaryota</taxon>
        <taxon>Metazoa</taxon>
        <taxon>Chordata</taxon>
        <taxon>Craniata</taxon>
        <taxon>Vertebrata</taxon>
        <taxon>Euteleostomi</taxon>
        <taxon>Archelosauria</taxon>
        <taxon>Archosauria</taxon>
        <taxon>Dinosauria</taxon>
        <taxon>Saurischia</taxon>
        <taxon>Theropoda</taxon>
        <taxon>Coelurosauria</taxon>
        <taxon>Aves</taxon>
        <taxon>Neognathae</taxon>
        <taxon>Neoaves</taxon>
        <taxon>Telluraves</taxon>
        <taxon>Australaves</taxon>
        <taxon>Passeriformes</taxon>
        <taxon>Tyrannidae</taxon>
        <taxon>Sapayoa</taxon>
    </lineage>
</organism>
<reference evidence="10 11" key="1">
    <citation type="submission" date="2019-09" db="EMBL/GenBank/DDBJ databases">
        <title>Bird 10,000 Genomes (B10K) Project - Family phase.</title>
        <authorList>
            <person name="Zhang G."/>
        </authorList>
    </citation>
    <scope>NUCLEOTIDE SEQUENCE [LARGE SCALE GENOMIC DNA]</scope>
    <source>
        <strain evidence="10">B10K-DU-030-41</strain>
        <tissue evidence="10">Muscle</tissue>
    </source>
</reference>
<evidence type="ECO:0000256" key="2">
    <source>
        <dbReference type="ARBA" id="ARBA00019248"/>
    </source>
</evidence>
<gene>
    <name evidence="10" type="primary">Iovo_0</name>
    <name evidence="10" type="ORF">SAPAEN_R02999</name>
</gene>
<evidence type="ECO:0000256" key="3">
    <source>
        <dbReference type="ARBA" id="ARBA00022525"/>
    </source>
</evidence>
<dbReference type="CDD" id="cd00104">
    <property type="entry name" value="KAZAL_FS"/>
    <property type="match status" value="2"/>
</dbReference>
<dbReference type="Pfam" id="PF00050">
    <property type="entry name" value="Kazal_1"/>
    <property type="match status" value="3"/>
</dbReference>
<dbReference type="GO" id="GO:0004867">
    <property type="term" value="F:serine-type endopeptidase inhibitor activity"/>
    <property type="evidence" value="ECO:0007669"/>
    <property type="project" value="UniProtKB-KW"/>
</dbReference>
<evidence type="ECO:0000256" key="1">
    <source>
        <dbReference type="ARBA" id="ARBA00004613"/>
    </source>
</evidence>
<dbReference type="EMBL" id="VZSY01000001">
    <property type="protein sequence ID" value="NXA03074.1"/>
    <property type="molecule type" value="Genomic_DNA"/>
</dbReference>
<dbReference type="PRINTS" id="PR00290">
    <property type="entry name" value="KAZALINHBTR"/>
</dbReference>
<keyword evidence="7" id="KW-1015">Disulfide bond</keyword>
<evidence type="ECO:0000256" key="6">
    <source>
        <dbReference type="ARBA" id="ARBA00022900"/>
    </source>
</evidence>